<keyword evidence="3" id="KW-1015">Disulfide bond</keyword>
<dbReference type="InterPro" id="IPR018114">
    <property type="entry name" value="TRYPSIN_HIS"/>
</dbReference>
<name>S4RY75_PETMA</name>
<dbReference type="CDD" id="cd00190">
    <property type="entry name" value="Tryp_SPc"/>
    <property type="match status" value="1"/>
</dbReference>
<dbReference type="HOGENOM" id="CLU_006842_0_4_1"/>
<dbReference type="SUPFAM" id="SSF50494">
    <property type="entry name" value="Trypsin-like serine proteases"/>
    <property type="match status" value="1"/>
</dbReference>
<reference evidence="6" key="2">
    <citation type="submission" date="2025-09" db="UniProtKB">
        <authorList>
            <consortium name="Ensembl"/>
        </authorList>
    </citation>
    <scope>IDENTIFICATION</scope>
</reference>
<dbReference type="GeneTree" id="ENSGT00940000167141"/>
<keyword evidence="2" id="KW-0720">Serine protease</keyword>
<dbReference type="STRING" id="7757.ENSPMAP00000010166"/>
<dbReference type="PROSITE" id="PS00134">
    <property type="entry name" value="TRYPSIN_HIS"/>
    <property type="match status" value="1"/>
</dbReference>
<proteinExistence type="inferred from homology"/>
<dbReference type="InterPro" id="IPR009003">
    <property type="entry name" value="Peptidase_S1_PA"/>
</dbReference>
<dbReference type="Pfam" id="PF00089">
    <property type="entry name" value="Trypsin"/>
    <property type="match status" value="1"/>
</dbReference>
<evidence type="ECO:0000256" key="4">
    <source>
        <dbReference type="ARBA" id="ARBA00024195"/>
    </source>
</evidence>
<dbReference type="InterPro" id="IPR001314">
    <property type="entry name" value="Peptidase_S1A"/>
</dbReference>
<protein>
    <recommendedName>
        <fullName evidence="5">Peptidase S1 domain-containing protein</fullName>
    </recommendedName>
</protein>
<dbReference type="PROSITE" id="PS50240">
    <property type="entry name" value="TRYPSIN_DOM"/>
    <property type="match status" value="1"/>
</dbReference>
<evidence type="ECO:0000259" key="5">
    <source>
        <dbReference type="PROSITE" id="PS50240"/>
    </source>
</evidence>
<organism evidence="6">
    <name type="scientific">Petromyzon marinus</name>
    <name type="common">Sea lamprey</name>
    <dbReference type="NCBI Taxonomy" id="7757"/>
    <lineage>
        <taxon>Eukaryota</taxon>
        <taxon>Metazoa</taxon>
        <taxon>Chordata</taxon>
        <taxon>Craniata</taxon>
        <taxon>Vertebrata</taxon>
        <taxon>Cyclostomata</taxon>
        <taxon>Hyperoartia</taxon>
        <taxon>Petromyzontiformes</taxon>
        <taxon>Petromyzontidae</taxon>
        <taxon>Petromyzon</taxon>
    </lineage>
</organism>
<sequence>PPSTQTPQQSFLGRIVGGQNARLGSHPWQASLQIRQRFFLSNVVSTVHMCGGTLVAPCWVVTAAHCIGTTSKTENFRVKLGVGRLDREVAGSEQGFDVEQIIVHEGWGKGQYEHDNDLEYCNTTATESRYVHTACLPQQGEALPADYNCDISGWGATSFKGAGSQELLEAQVKVIATPRCNTRQAYNGGLTDGAVCGLVACVQGDSGGPLVCPRPGGAEGAPPIHVLHGVVSFGEGCAQQYKPGVYTRVSRYVTWIQS</sequence>
<dbReference type="AlphaFoldDB" id="S4RY75"/>
<dbReference type="PANTHER" id="PTHR24252">
    <property type="entry name" value="ACROSIN-RELATED"/>
    <property type="match status" value="1"/>
</dbReference>
<keyword evidence="1" id="KW-0645">Protease</keyword>
<reference evidence="6" key="1">
    <citation type="submission" date="2025-08" db="UniProtKB">
        <authorList>
            <consortium name="Ensembl"/>
        </authorList>
    </citation>
    <scope>IDENTIFICATION</scope>
</reference>
<feature type="domain" description="Peptidase S1" evidence="5">
    <location>
        <begin position="15"/>
        <end position="258"/>
    </location>
</feature>
<evidence type="ECO:0000256" key="3">
    <source>
        <dbReference type="ARBA" id="ARBA00023157"/>
    </source>
</evidence>
<dbReference type="InterPro" id="IPR001254">
    <property type="entry name" value="Trypsin_dom"/>
</dbReference>
<comment type="similarity">
    <text evidence="4">Belongs to the peptidase S1 family. CLIP subfamily.</text>
</comment>
<accession>S4RY75</accession>
<dbReference type="Gene3D" id="2.40.10.10">
    <property type="entry name" value="Trypsin-like serine proteases"/>
    <property type="match status" value="1"/>
</dbReference>
<dbReference type="GO" id="GO:0004252">
    <property type="term" value="F:serine-type endopeptidase activity"/>
    <property type="evidence" value="ECO:0007669"/>
    <property type="project" value="InterPro"/>
</dbReference>
<dbReference type="GO" id="GO:0006508">
    <property type="term" value="P:proteolysis"/>
    <property type="evidence" value="ECO:0007669"/>
    <property type="project" value="UniProtKB-KW"/>
</dbReference>
<dbReference type="InterPro" id="IPR043504">
    <property type="entry name" value="Peptidase_S1_PA_chymotrypsin"/>
</dbReference>
<evidence type="ECO:0000256" key="1">
    <source>
        <dbReference type="ARBA" id="ARBA00022670"/>
    </source>
</evidence>
<dbReference type="SMART" id="SM00020">
    <property type="entry name" value="Tryp_SPc"/>
    <property type="match status" value="1"/>
</dbReference>
<dbReference type="PRINTS" id="PR00722">
    <property type="entry name" value="CHYMOTRYPSIN"/>
</dbReference>
<dbReference type="FunFam" id="2.40.10.10:FF:000002">
    <property type="entry name" value="Transmembrane protease serine"/>
    <property type="match status" value="1"/>
</dbReference>
<dbReference type="PANTHER" id="PTHR24252:SF7">
    <property type="entry name" value="HYALIN"/>
    <property type="match status" value="1"/>
</dbReference>
<evidence type="ECO:0000313" key="6">
    <source>
        <dbReference type="Ensembl" id="ENSPMAP00000010166.1"/>
    </source>
</evidence>
<keyword evidence="2" id="KW-0378">Hydrolase</keyword>
<evidence type="ECO:0000256" key="2">
    <source>
        <dbReference type="ARBA" id="ARBA00022825"/>
    </source>
</evidence>
<dbReference type="Ensembl" id="ENSPMAT00000010211.1">
    <property type="protein sequence ID" value="ENSPMAP00000010166.1"/>
    <property type="gene ID" value="ENSPMAG00000009244.1"/>
</dbReference>